<dbReference type="AlphaFoldDB" id="A0AAW0VZE6"/>
<reference evidence="2 3" key="1">
    <citation type="journal article" date="2024" name="BMC Genomics">
        <title>Genome assembly of redclaw crayfish (Cherax quadricarinatus) provides insights into its immune adaptation and hypoxia tolerance.</title>
        <authorList>
            <person name="Liu Z."/>
            <person name="Zheng J."/>
            <person name="Li H."/>
            <person name="Fang K."/>
            <person name="Wang S."/>
            <person name="He J."/>
            <person name="Zhou D."/>
            <person name="Weng S."/>
            <person name="Chi M."/>
            <person name="Gu Z."/>
            <person name="He J."/>
            <person name="Li F."/>
            <person name="Wang M."/>
        </authorList>
    </citation>
    <scope>NUCLEOTIDE SEQUENCE [LARGE SCALE GENOMIC DNA]</scope>
    <source>
        <strain evidence="2">ZL_2023a</strain>
    </source>
</reference>
<feature type="non-terminal residue" evidence="2">
    <location>
        <position position="243"/>
    </location>
</feature>
<dbReference type="SUPFAM" id="SSF50630">
    <property type="entry name" value="Acid proteases"/>
    <property type="match status" value="1"/>
</dbReference>
<evidence type="ECO:0000313" key="3">
    <source>
        <dbReference type="Proteomes" id="UP001445076"/>
    </source>
</evidence>
<comment type="caution">
    <text evidence="2">The sequence shown here is derived from an EMBL/GenBank/DDBJ whole genome shotgun (WGS) entry which is preliminary data.</text>
</comment>
<dbReference type="EMBL" id="JARKIK010000096">
    <property type="protein sequence ID" value="KAK8722359.1"/>
    <property type="molecule type" value="Genomic_DNA"/>
</dbReference>
<proteinExistence type="predicted"/>
<name>A0AAW0VZE6_CHEQU</name>
<dbReference type="Gene3D" id="2.40.70.10">
    <property type="entry name" value="Acid Proteases"/>
    <property type="match status" value="1"/>
</dbReference>
<accession>A0AAW0VZE6</accession>
<dbReference type="InterPro" id="IPR021109">
    <property type="entry name" value="Peptidase_aspartic_dom_sf"/>
</dbReference>
<dbReference type="InterPro" id="IPR008737">
    <property type="entry name" value="DUF1758"/>
</dbReference>
<evidence type="ECO:0000313" key="2">
    <source>
        <dbReference type="EMBL" id="KAK8722359.1"/>
    </source>
</evidence>
<keyword evidence="3" id="KW-1185">Reference proteome</keyword>
<protein>
    <recommendedName>
        <fullName evidence="1">DUF1758 domain-containing protein</fullName>
    </recommendedName>
</protein>
<feature type="domain" description="DUF1758" evidence="1">
    <location>
        <begin position="9"/>
        <end position="160"/>
    </location>
</feature>
<organism evidence="2 3">
    <name type="scientific">Cherax quadricarinatus</name>
    <name type="common">Australian red claw crayfish</name>
    <dbReference type="NCBI Taxonomy" id="27406"/>
    <lineage>
        <taxon>Eukaryota</taxon>
        <taxon>Metazoa</taxon>
        <taxon>Ecdysozoa</taxon>
        <taxon>Arthropoda</taxon>
        <taxon>Crustacea</taxon>
        <taxon>Multicrustacea</taxon>
        <taxon>Malacostraca</taxon>
        <taxon>Eumalacostraca</taxon>
        <taxon>Eucarida</taxon>
        <taxon>Decapoda</taxon>
        <taxon>Pleocyemata</taxon>
        <taxon>Astacidea</taxon>
        <taxon>Parastacoidea</taxon>
        <taxon>Parastacidae</taxon>
        <taxon>Cherax</taxon>
    </lineage>
</organism>
<dbReference type="Proteomes" id="UP001445076">
    <property type="component" value="Unassembled WGS sequence"/>
</dbReference>
<evidence type="ECO:0000259" key="1">
    <source>
        <dbReference type="Pfam" id="PF05585"/>
    </source>
</evidence>
<sequence>VALPTIMAVVANGKKSETTRLFFDSGAQRSFIAESLATRLKLETVGKVDMKVEGFGGEVPRRSYPVVNVTVRLAGHRREISALMVKRLPNIITTRGLAEAVKRLRELGVKLAEPDIATDNVSDVGILVGGDYLDEFVSTRRVIKEGVGLYRTPAGYIVGGRIPAHFPATPGKEGSGITATEAVLVMQIGVHEGLSEAQVGISDSEPVHKLWDLDVVGIKGDQPPPEHEETYRDYLNHVQFRDG</sequence>
<gene>
    <name evidence="2" type="ORF">OTU49_012397</name>
</gene>
<dbReference type="Pfam" id="PF05585">
    <property type="entry name" value="DUF1758"/>
    <property type="match status" value="1"/>
</dbReference>
<feature type="non-terminal residue" evidence="2">
    <location>
        <position position="1"/>
    </location>
</feature>